<organism evidence="7 8">
    <name type="scientific">Glycocaulis abyssi</name>
    <dbReference type="NCBI Taxonomy" id="1433403"/>
    <lineage>
        <taxon>Bacteria</taxon>
        <taxon>Pseudomonadati</taxon>
        <taxon>Pseudomonadota</taxon>
        <taxon>Alphaproteobacteria</taxon>
        <taxon>Maricaulales</taxon>
        <taxon>Maricaulaceae</taxon>
        <taxon>Glycocaulis</taxon>
    </lineage>
</organism>
<evidence type="ECO:0000259" key="6">
    <source>
        <dbReference type="Pfam" id="PF25954"/>
    </source>
</evidence>
<dbReference type="InterPro" id="IPR006143">
    <property type="entry name" value="RND_pump_MFP"/>
</dbReference>
<reference evidence="8" key="1">
    <citation type="journal article" date="2019" name="Int. J. Syst. Evol. Microbiol.">
        <title>The Global Catalogue of Microorganisms (GCM) 10K type strain sequencing project: providing services to taxonomists for standard genome sequencing and annotation.</title>
        <authorList>
            <consortium name="The Broad Institute Genomics Platform"/>
            <consortium name="The Broad Institute Genome Sequencing Center for Infectious Disease"/>
            <person name="Wu L."/>
            <person name="Ma J."/>
        </authorList>
    </citation>
    <scope>NUCLEOTIDE SEQUENCE [LARGE SCALE GENOMIC DNA]</scope>
    <source>
        <strain evidence="8">CCUG 62981</strain>
    </source>
</reference>
<evidence type="ECO:0000313" key="8">
    <source>
        <dbReference type="Proteomes" id="UP001596024"/>
    </source>
</evidence>
<dbReference type="Gene3D" id="2.40.30.170">
    <property type="match status" value="1"/>
</dbReference>
<dbReference type="PANTHER" id="PTHR30469">
    <property type="entry name" value="MULTIDRUG RESISTANCE PROTEIN MDTA"/>
    <property type="match status" value="1"/>
</dbReference>
<keyword evidence="4" id="KW-0812">Transmembrane</keyword>
<dbReference type="Pfam" id="PF25954">
    <property type="entry name" value="Beta-barrel_RND_2"/>
    <property type="match status" value="1"/>
</dbReference>
<dbReference type="Pfam" id="PF25917">
    <property type="entry name" value="BSH_RND"/>
    <property type="match status" value="1"/>
</dbReference>
<dbReference type="NCBIfam" id="TIGR01730">
    <property type="entry name" value="RND_mfp"/>
    <property type="match status" value="1"/>
</dbReference>
<proteinExistence type="inferred from homology"/>
<keyword evidence="4" id="KW-1133">Transmembrane helix</keyword>
<dbReference type="InterPro" id="IPR058792">
    <property type="entry name" value="Beta-barrel_RND_2"/>
</dbReference>
<feature type="domain" description="CusB-like beta-barrel" evidence="6">
    <location>
        <begin position="275"/>
        <end position="346"/>
    </location>
</feature>
<gene>
    <name evidence="7" type="ORF">ACFPB0_06060</name>
</gene>
<keyword evidence="2" id="KW-0175">Coiled coil</keyword>
<dbReference type="RefSeq" id="WP_371394032.1">
    <property type="nucleotide sequence ID" value="NZ_CP163421.1"/>
</dbReference>
<evidence type="ECO:0000256" key="1">
    <source>
        <dbReference type="ARBA" id="ARBA00009477"/>
    </source>
</evidence>
<evidence type="ECO:0000259" key="5">
    <source>
        <dbReference type="Pfam" id="PF25917"/>
    </source>
</evidence>
<feature type="coiled-coil region" evidence="2">
    <location>
        <begin position="146"/>
        <end position="218"/>
    </location>
</feature>
<protein>
    <submittedName>
        <fullName evidence="7">Efflux RND transporter periplasmic adaptor subunit</fullName>
    </submittedName>
</protein>
<accession>A0ABV9NC38</accession>
<sequence>MNDDRRDKLRSLSIDREDERRGGGVSPVMLIGAMLVAAALAAGAVWFLTGNDGGQDAPAQQTAASSQPAPADNAASAPGETAAAPAPRAPRASGLVASGYVVARRQATVSAEITGRIAEVLVEEGTEVEAGEVLARLDDTRAQLDLELIDSQIAAAEARVRSLEFQAREARTVTGRASSLFEREIASEAALTAAQAQQSSLEAQLRAARAELDSARVRRTSQVDLIARHIVRAPFAGVVIAKNAQVGEILFPGSAGGGFTRTGVATLVDMASLEIEVDVNEGQIQRVSPGQRVEAVLDAYPDWRIPARVEAIIPTADRSRATIKVRVALNERDARVLPDMAARVTFIE</sequence>
<dbReference type="Gene3D" id="2.40.50.100">
    <property type="match status" value="1"/>
</dbReference>
<comment type="caution">
    <text evidence="7">The sequence shown here is derived from an EMBL/GenBank/DDBJ whole genome shotgun (WGS) entry which is preliminary data.</text>
</comment>
<feature type="transmembrane region" description="Helical" evidence="4">
    <location>
        <begin position="28"/>
        <end position="48"/>
    </location>
</feature>
<comment type="similarity">
    <text evidence="1">Belongs to the membrane fusion protein (MFP) (TC 8.A.1) family.</text>
</comment>
<evidence type="ECO:0000256" key="4">
    <source>
        <dbReference type="SAM" id="Phobius"/>
    </source>
</evidence>
<feature type="domain" description="Multidrug resistance protein MdtA-like barrel-sandwich hybrid" evidence="5">
    <location>
        <begin position="105"/>
        <end position="250"/>
    </location>
</feature>
<name>A0ABV9NC38_9PROT</name>
<feature type="compositionally biased region" description="Basic and acidic residues" evidence="3">
    <location>
        <begin position="1"/>
        <end position="22"/>
    </location>
</feature>
<dbReference type="InterPro" id="IPR058625">
    <property type="entry name" value="MdtA-like_BSH"/>
</dbReference>
<feature type="region of interest" description="Disordered" evidence="3">
    <location>
        <begin position="55"/>
        <end position="90"/>
    </location>
</feature>
<dbReference type="PANTHER" id="PTHR30469:SF38">
    <property type="entry name" value="HLYD FAMILY SECRETION PROTEIN"/>
    <property type="match status" value="1"/>
</dbReference>
<feature type="compositionally biased region" description="Low complexity" evidence="3">
    <location>
        <begin position="57"/>
        <end position="90"/>
    </location>
</feature>
<keyword evidence="4" id="KW-0472">Membrane</keyword>
<evidence type="ECO:0000256" key="3">
    <source>
        <dbReference type="SAM" id="MobiDB-lite"/>
    </source>
</evidence>
<evidence type="ECO:0000256" key="2">
    <source>
        <dbReference type="SAM" id="Coils"/>
    </source>
</evidence>
<dbReference type="EMBL" id="JBHSGQ010000002">
    <property type="protein sequence ID" value="MFC4724849.1"/>
    <property type="molecule type" value="Genomic_DNA"/>
</dbReference>
<keyword evidence="8" id="KW-1185">Reference proteome</keyword>
<evidence type="ECO:0000313" key="7">
    <source>
        <dbReference type="EMBL" id="MFC4724849.1"/>
    </source>
</evidence>
<dbReference type="SUPFAM" id="SSF111369">
    <property type="entry name" value="HlyD-like secretion proteins"/>
    <property type="match status" value="1"/>
</dbReference>
<feature type="region of interest" description="Disordered" evidence="3">
    <location>
        <begin position="1"/>
        <end position="23"/>
    </location>
</feature>
<dbReference type="Proteomes" id="UP001596024">
    <property type="component" value="Unassembled WGS sequence"/>
</dbReference>